<dbReference type="SUPFAM" id="SSF51126">
    <property type="entry name" value="Pectin lyase-like"/>
    <property type="match status" value="1"/>
</dbReference>
<dbReference type="Gene3D" id="2.160.20.10">
    <property type="entry name" value="Single-stranded right-handed beta-helix, Pectin lyase-like"/>
    <property type="match status" value="1"/>
</dbReference>
<feature type="region of interest" description="Disordered" evidence="1">
    <location>
        <begin position="27"/>
        <end position="46"/>
    </location>
</feature>
<dbReference type="InterPro" id="IPR011050">
    <property type="entry name" value="Pectin_lyase_fold/virulence"/>
</dbReference>
<sequence length="690" mass="71329">MEIAWGTYPEELVITRSGQPGAPIVFRGRPRDTSPQGSVRIGAMEGPSKGITVRGAEFVEFENLAVVTNSQTPSVTVDGANQVKFTAVGAFAGLRITNGSRQVTFARGDANGGYGKPGITVDGGSTGTVLTTNTVFTYSQAPASVLVDGSPGTVVVSNTVYGDCTTGIALDGASAGAVVENNLVDTARAQSDRCADTAAATGIAVAPAATAGTVVDYNVVDPRSGGAPYRWADTGYQTRPEFTAGTGQGAHDFVAKIYEPKSLDGPQSVARDSADETAPGMLPVDTTGRAAADDPTVRNTGTGTGYRDRGAVEGRDFGSVFTPAGPVRLLDTRAAVGVPGVQAVPAFGQVDLHVAGTAGIPASGVTAVTMNVTVTDPTQAGHLRVYPHGQERPDTSNLNWTAGRTLANQVTVPVKDGKVSFYNHSGGTVHVLADLAGYYSDKGDLFHSLSPSRLLDTRSAVGVPGVQAVPAFGQVDLQVTGLAGIPASGVTAVTMNVTVTDPTEAGHLRVYPHGIARPDTSSLNWTSGRTVPNLVTVPVKDGKVSFYNHSGGTAHVIADVAGYYSGEGRLTFEPTGPWRAMDTRKDVQSPSSVRPAGTVGAFDTLDVEIYAPNTAAATLNVTVTEPGADGHLIVYPSNELMPAVSNLNFQAGETVANQVVVKVNRNRITIRNASPAPVHIVVDLFGTQNY</sequence>
<evidence type="ECO:0000256" key="1">
    <source>
        <dbReference type="SAM" id="MobiDB-lite"/>
    </source>
</evidence>
<feature type="region of interest" description="Disordered" evidence="1">
    <location>
        <begin position="264"/>
        <end position="313"/>
    </location>
</feature>
<dbReference type="Proteomes" id="UP001499863">
    <property type="component" value="Unassembled WGS sequence"/>
</dbReference>
<dbReference type="InterPro" id="IPR012334">
    <property type="entry name" value="Pectin_lyas_fold"/>
</dbReference>
<name>A0ABN1YHI9_9ACTN</name>
<gene>
    <name evidence="2" type="ORF">GCM10009639_62300</name>
</gene>
<dbReference type="EMBL" id="BAAAKJ010000400">
    <property type="protein sequence ID" value="GAA1410961.1"/>
    <property type="molecule type" value="Genomic_DNA"/>
</dbReference>
<evidence type="ECO:0000313" key="3">
    <source>
        <dbReference type="Proteomes" id="UP001499863"/>
    </source>
</evidence>
<keyword evidence="3" id="KW-1185">Reference proteome</keyword>
<evidence type="ECO:0008006" key="4">
    <source>
        <dbReference type="Google" id="ProtNLM"/>
    </source>
</evidence>
<organism evidence="2 3">
    <name type="scientific">Kitasatospora putterlickiae</name>
    <dbReference type="NCBI Taxonomy" id="221725"/>
    <lineage>
        <taxon>Bacteria</taxon>
        <taxon>Bacillati</taxon>
        <taxon>Actinomycetota</taxon>
        <taxon>Actinomycetes</taxon>
        <taxon>Kitasatosporales</taxon>
        <taxon>Streptomycetaceae</taxon>
        <taxon>Kitasatospora</taxon>
    </lineage>
</organism>
<comment type="caution">
    <text evidence="2">The sequence shown here is derived from an EMBL/GenBank/DDBJ whole genome shotgun (WGS) entry which is preliminary data.</text>
</comment>
<evidence type="ECO:0000313" key="2">
    <source>
        <dbReference type="EMBL" id="GAA1410961.1"/>
    </source>
</evidence>
<accession>A0ABN1YHI9</accession>
<reference evidence="2 3" key="1">
    <citation type="journal article" date="2019" name="Int. J. Syst. Evol. Microbiol.">
        <title>The Global Catalogue of Microorganisms (GCM) 10K type strain sequencing project: providing services to taxonomists for standard genome sequencing and annotation.</title>
        <authorList>
            <consortium name="The Broad Institute Genomics Platform"/>
            <consortium name="The Broad Institute Genome Sequencing Center for Infectious Disease"/>
            <person name="Wu L."/>
            <person name="Ma J."/>
        </authorList>
    </citation>
    <scope>NUCLEOTIDE SEQUENCE [LARGE SCALE GENOMIC DNA]</scope>
    <source>
        <strain evidence="2 3">JCM 12393</strain>
    </source>
</reference>
<protein>
    <recommendedName>
        <fullName evidence="4">Right handed beta helix domain-containing protein</fullName>
    </recommendedName>
</protein>
<proteinExistence type="predicted"/>